<dbReference type="CDD" id="cd01948">
    <property type="entry name" value="EAL"/>
    <property type="match status" value="1"/>
</dbReference>
<feature type="transmembrane region" description="Helical" evidence="10">
    <location>
        <begin position="16"/>
        <end position="38"/>
    </location>
</feature>
<evidence type="ECO:0000256" key="4">
    <source>
        <dbReference type="ARBA" id="ARBA00022475"/>
    </source>
</evidence>
<feature type="transmembrane region" description="Helical" evidence="10">
    <location>
        <begin position="292"/>
        <end position="314"/>
    </location>
</feature>
<dbReference type="PANTHER" id="PTHR44757">
    <property type="entry name" value="DIGUANYLATE CYCLASE DGCP"/>
    <property type="match status" value="1"/>
</dbReference>
<sequence>MNKPLRYSRTEWRRRAAIIAFAVFAFVSYIVLISLSLYHARERELETVLTQQTSLVKVLESQADATLKKIDTVLLSVQQKLTGTPANLRPEPSVINQILASHLALIGESQSLRVADAQGRFIYDASGVLHSATISDRKYFLRNRADPNGELIISEPLFARITHNWVVTVSRRINDDKGGFAGLIQAAVRAEFFENFYESLNLGKSYSVTLVDGKSRMLARFPVKEDQLGKPIKSPLLRDFMASGASDTQYTTISAVDNVERSYMVRKVGPYPLYLIIGHTKSDQLSAWHQQLVWSIVGIVVLGGVLLGWIIVWLRSYDSALALAGRMTSAYEVTLQRMRHLAGHDPLTDLPNRALLEERMATALADTKGRRADLVLMFIDLDHFKDINDTLGHAVGDKLLVQVAERLRQGLTNQDTISRQGGDEFAVLLRGYANLTQVAETAQRLIEELDPPFEVNEHELRVTASIGISVYPQDGPDIVTLLKNADTAMYQAKAEGGRGFHFFTEEMNARVLNRVTLDKNLHTALEHQEFVLLYQPQVDGASGQITGVEALIRWHHPQQGEISPAQFIPAAEESGIINGIGDWVLNQACFQTRHWLDLGLPELTMAVNISAVQLRQPDFVDKVMATLRQYRLPAEYLELEITESALIRDTQRIVRILNELRKQGVRLSVDDFGTGYSSLAYLKNLPFDKIKIDQSFIRGIPEREDDAAITEVIIGIAKSLKMELIAEGVETKEQSAFLLQHHCQQMQGFFFGKPMSAAEIEQRLRQSVEACPIQ</sequence>
<dbReference type="PROSITE" id="PS50883">
    <property type="entry name" value="EAL"/>
    <property type="match status" value="1"/>
</dbReference>
<dbReference type="NCBIfam" id="TIGR00254">
    <property type="entry name" value="GGDEF"/>
    <property type="match status" value="1"/>
</dbReference>
<dbReference type="InterPro" id="IPR052155">
    <property type="entry name" value="Biofilm_reg_signaling"/>
</dbReference>
<evidence type="ECO:0000256" key="8">
    <source>
        <dbReference type="ARBA" id="ARBA00023136"/>
    </source>
</evidence>
<feature type="domain" description="EAL" evidence="11">
    <location>
        <begin position="514"/>
        <end position="768"/>
    </location>
</feature>
<dbReference type="SUPFAM" id="SSF141868">
    <property type="entry name" value="EAL domain-like"/>
    <property type="match status" value="1"/>
</dbReference>
<proteinExistence type="predicted"/>
<dbReference type="Pfam" id="PF00990">
    <property type="entry name" value="GGDEF"/>
    <property type="match status" value="1"/>
</dbReference>
<reference evidence="14" key="1">
    <citation type="submission" date="2016-10" db="EMBL/GenBank/DDBJ databases">
        <authorList>
            <person name="Varghese N."/>
            <person name="Submissions S."/>
        </authorList>
    </citation>
    <scope>NUCLEOTIDE SEQUENCE [LARGE SCALE GENOMIC DNA]</scope>
    <source>
        <strain evidence="14">DSM 18887</strain>
    </source>
</reference>
<dbReference type="Proteomes" id="UP000198749">
    <property type="component" value="Unassembled WGS sequence"/>
</dbReference>
<keyword evidence="14" id="KW-1185">Reference proteome</keyword>
<evidence type="ECO:0000256" key="3">
    <source>
        <dbReference type="ARBA" id="ARBA00012282"/>
    </source>
</evidence>
<dbReference type="PROSITE" id="PS50887">
    <property type="entry name" value="GGDEF"/>
    <property type="match status" value="1"/>
</dbReference>
<comment type="cofactor">
    <cofactor evidence="1">
        <name>Mg(2+)</name>
        <dbReference type="ChEBI" id="CHEBI:18420"/>
    </cofactor>
</comment>
<dbReference type="AlphaFoldDB" id="A0A1H9H9Q3"/>
<comment type="catalytic activity">
    <reaction evidence="9">
        <text>3',3'-c-di-GMP + H2O = 5'-phosphoguanylyl(3'-&gt;5')guanosine + H(+)</text>
        <dbReference type="Rhea" id="RHEA:24902"/>
        <dbReference type="ChEBI" id="CHEBI:15377"/>
        <dbReference type="ChEBI" id="CHEBI:15378"/>
        <dbReference type="ChEBI" id="CHEBI:58754"/>
        <dbReference type="ChEBI" id="CHEBI:58805"/>
        <dbReference type="EC" id="3.1.4.52"/>
    </reaction>
    <physiologicalReaction direction="left-to-right" evidence="9">
        <dbReference type="Rhea" id="RHEA:24903"/>
    </physiologicalReaction>
</comment>
<dbReference type="Pfam" id="PF02743">
    <property type="entry name" value="dCache_1"/>
    <property type="match status" value="1"/>
</dbReference>
<dbReference type="InterPro" id="IPR029787">
    <property type="entry name" value="Nucleotide_cyclase"/>
</dbReference>
<evidence type="ECO:0000256" key="6">
    <source>
        <dbReference type="ARBA" id="ARBA00022692"/>
    </source>
</evidence>
<evidence type="ECO:0000256" key="2">
    <source>
        <dbReference type="ARBA" id="ARBA00004651"/>
    </source>
</evidence>
<dbReference type="GO" id="GO:0005886">
    <property type="term" value="C:plasma membrane"/>
    <property type="evidence" value="ECO:0007669"/>
    <property type="project" value="UniProtKB-SubCell"/>
</dbReference>
<keyword evidence="6 10" id="KW-0812">Transmembrane</keyword>
<dbReference type="Gene3D" id="3.30.70.270">
    <property type="match status" value="1"/>
</dbReference>
<dbReference type="Gene3D" id="3.20.20.450">
    <property type="entry name" value="EAL domain"/>
    <property type="match status" value="1"/>
</dbReference>
<dbReference type="RefSeq" id="WP_217647421.1">
    <property type="nucleotide sequence ID" value="NZ_AP025284.1"/>
</dbReference>
<dbReference type="Pfam" id="PF00563">
    <property type="entry name" value="EAL"/>
    <property type="match status" value="1"/>
</dbReference>
<dbReference type="SUPFAM" id="SSF55073">
    <property type="entry name" value="Nucleotide cyclase"/>
    <property type="match status" value="1"/>
</dbReference>
<evidence type="ECO:0000259" key="11">
    <source>
        <dbReference type="PROSITE" id="PS50883"/>
    </source>
</evidence>
<dbReference type="InterPro" id="IPR033479">
    <property type="entry name" value="dCache_1"/>
</dbReference>
<gene>
    <name evidence="13" type="ORF">SAMN03080615_02021</name>
</gene>
<comment type="subcellular location">
    <subcellularLocation>
        <location evidence="2">Cell membrane</location>
        <topology evidence="2">Multi-pass membrane protein</topology>
    </subcellularLocation>
</comment>
<dbReference type="FunFam" id="3.30.70.270:FF:000001">
    <property type="entry name" value="Diguanylate cyclase domain protein"/>
    <property type="match status" value="1"/>
</dbReference>
<dbReference type="EC" id="3.1.4.52" evidence="3"/>
<evidence type="ECO:0000256" key="1">
    <source>
        <dbReference type="ARBA" id="ARBA00001946"/>
    </source>
</evidence>
<feature type="domain" description="GGDEF" evidence="12">
    <location>
        <begin position="372"/>
        <end position="505"/>
    </location>
</feature>
<dbReference type="SMART" id="SM00052">
    <property type="entry name" value="EAL"/>
    <property type="match status" value="1"/>
</dbReference>
<name>A0A1H9H9Q3_9GAMM</name>
<dbReference type="CDD" id="cd01949">
    <property type="entry name" value="GGDEF"/>
    <property type="match status" value="1"/>
</dbReference>
<dbReference type="GO" id="GO:0071111">
    <property type="term" value="F:cyclic-guanylate-specific phosphodiesterase activity"/>
    <property type="evidence" value="ECO:0007669"/>
    <property type="project" value="UniProtKB-EC"/>
</dbReference>
<dbReference type="STRING" id="355243.SAMN03080615_02021"/>
<keyword evidence="7 10" id="KW-1133">Transmembrane helix</keyword>
<evidence type="ECO:0000313" key="14">
    <source>
        <dbReference type="Proteomes" id="UP000198749"/>
    </source>
</evidence>
<protein>
    <recommendedName>
        <fullName evidence="3">cyclic-guanylate-specific phosphodiesterase</fullName>
        <ecNumber evidence="3">3.1.4.52</ecNumber>
    </recommendedName>
</protein>
<organism evidence="13 14">
    <name type="scientific">Amphritea atlantica</name>
    <dbReference type="NCBI Taxonomy" id="355243"/>
    <lineage>
        <taxon>Bacteria</taxon>
        <taxon>Pseudomonadati</taxon>
        <taxon>Pseudomonadota</taxon>
        <taxon>Gammaproteobacteria</taxon>
        <taxon>Oceanospirillales</taxon>
        <taxon>Oceanospirillaceae</taxon>
        <taxon>Amphritea</taxon>
    </lineage>
</organism>
<dbReference type="InterPro" id="IPR000160">
    <property type="entry name" value="GGDEF_dom"/>
</dbReference>
<keyword evidence="4" id="KW-1003">Cell membrane</keyword>
<dbReference type="InterPro" id="IPR043128">
    <property type="entry name" value="Rev_trsase/Diguanyl_cyclase"/>
</dbReference>
<dbReference type="CDD" id="cd12915">
    <property type="entry name" value="PDC2_DGC_like"/>
    <property type="match status" value="1"/>
</dbReference>
<evidence type="ECO:0000256" key="7">
    <source>
        <dbReference type="ARBA" id="ARBA00022989"/>
    </source>
</evidence>
<evidence type="ECO:0000256" key="5">
    <source>
        <dbReference type="ARBA" id="ARBA00022636"/>
    </source>
</evidence>
<dbReference type="GO" id="GO:0071732">
    <property type="term" value="P:cellular response to nitric oxide"/>
    <property type="evidence" value="ECO:0007669"/>
    <property type="project" value="UniProtKB-ARBA"/>
</dbReference>
<dbReference type="CDD" id="cd12914">
    <property type="entry name" value="PDC1_DGC_like"/>
    <property type="match status" value="1"/>
</dbReference>
<dbReference type="Gene3D" id="3.30.450.20">
    <property type="entry name" value="PAS domain"/>
    <property type="match status" value="2"/>
</dbReference>
<dbReference type="InterPro" id="IPR035919">
    <property type="entry name" value="EAL_sf"/>
</dbReference>
<keyword evidence="5" id="KW-0973">c-di-GMP</keyword>
<dbReference type="InterPro" id="IPR001633">
    <property type="entry name" value="EAL_dom"/>
</dbReference>
<keyword evidence="8 10" id="KW-0472">Membrane</keyword>
<dbReference type="SMART" id="SM00267">
    <property type="entry name" value="GGDEF"/>
    <property type="match status" value="1"/>
</dbReference>
<dbReference type="PANTHER" id="PTHR44757:SF2">
    <property type="entry name" value="BIOFILM ARCHITECTURE MAINTENANCE PROTEIN MBAA"/>
    <property type="match status" value="1"/>
</dbReference>
<accession>A0A1H9H9Q3</accession>
<evidence type="ECO:0000256" key="9">
    <source>
        <dbReference type="ARBA" id="ARBA00051114"/>
    </source>
</evidence>
<evidence type="ECO:0000256" key="10">
    <source>
        <dbReference type="SAM" id="Phobius"/>
    </source>
</evidence>
<dbReference type="FunFam" id="3.20.20.450:FF:000001">
    <property type="entry name" value="Cyclic di-GMP phosphodiesterase yahA"/>
    <property type="match status" value="1"/>
</dbReference>
<dbReference type="EMBL" id="FOGB01000005">
    <property type="protein sequence ID" value="SEQ59060.1"/>
    <property type="molecule type" value="Genomic_DNA"/>
</dbReference>
<evidence type="ECO:0000313" key="13">
    <source>
        <dbReference type="EMBL" id="SEQ59060.1"/>
    </source>
</evidence>
<evidence type="ECO:0000259" key="12">
    <source>
        <dbReference type="PROSITE" id="PS50887"/>
    </source>
</evidence>